<evidence type="ECO:0000256" key="1">
    <source>
        <dbReference type="ARBA" id="ARBA00034773"/>
    </source>
</evidence>
<dbReference type="InterPro" id="IPR007608">
    <property type="entry name" value="Senescence_reg_S40"/>
</dbReference>
<dbReference type="eggNOG" id="ENOG502S1FQ">
    <property type="taxonomic scope" value="Eukaryota"/>
</dbReference>
<proteinExistence type="inferred from homology"/>
<accession>V7C722</accession>
<dbReference type="EMBL" id="CM002290">
    <property type="protein sequence ID" value="ESW25945.1"/>
    <property type="molecule type" value="Genomic_DNA"/>
</dbReference>
<gene>
    <name evidence="3" type="ORF">PHAVU_003G079000g</name>
</gene>
<evidence type="ECO:0008006" key="5">
    <source>
        <dbReference type="Google" id="ProtNLM"/>
    </source>
</evidence>
<dbReference type="STRING" id="3885.V7C722"/>
<name>V7C722_PHAVU</name>
<dbReference type="Gramene" id="ESW25945">
    <property type="protein sequence ID" value="ESW25945"/>
    <property type="gene ID" value="PHAVU_003G079000g"/>
</dbReference>
<feature type="compositionally biased region" description="Basic and acidic residues" evidence="2">
    <location>
        <begin position="35"/>
        <end position="53"/>
    </location>
</feature>
<reference evidence="4" key="2">
    <citation type="journal article" date="2014" name="Nat. Genet.">
        <title>A reference genome for common bean and genome-wide analysis of dual domestications.</title>
        <authorList>
            <person name="Schmutz J."/>
            <person name="McClean P.E."/>
            <person name="Mamidi S."/>
            <person name="Wu G.A."/>
            <person name="Cannon S.B."/>
            <person name="Grimwood J."/>
            <person name="Jenkins J."/>
            <person name="Shu S."/>
            <person name="Song Q."/>
            <person name="Chavarro C."/>
            <person name="Torres-Torres M."/>
            <person name="Geffroy V."/>
            <person name="Moghaddam S.M."/>
            <person name="Gao D."/>
            <person name="Abernathy B."/>
            <person name="Barry K."/>
            <person name="Blair M."/>
            <person name="Brick M.A."/>
            <person name="Chovatia M."/>
            <person name="Gepts P."/>
            <person name="Goodstein D.M."/>
            <person name="Gonzales M."/>
            <person name="Hellsten U."/>
            <person name="Hyten D.L."/>
            <person name="Jia G."/>
            <person name="Kelly J.D."/>
            <person name="Kudrna D."/>
            <person name="Lee R."/>
            <person name="Richard M.M."/>
            <person name="Miklas P.N."/>
            <person name="Osorno J.M."/>
            <person name="Rodrigues J."/>
            <person name="Thareau V."/>
            <person name="Urrea C.A."/>
            <person name="Wang M."/>
            <person name="Yu Y."/>
            <person name="Zhang M."/>
            <person name="Wing R.A."/>
            <person name="Cregan P.B."/>
            <person name="Rokhsar D.S."/>
            <person name="Jackson S.A."/>
        </authorList>
    </citation>
    <scope>NUCLEOTIDE SEQUENCE [LARGE SCALE GENOMIC DNA]</scope>
    <source>
        <strain evidence="4">cv. G19833</strain>
    </source>
</reference>
<protein>
    <recommendedName>
        <fullName evidence="5">Senescence regulator</fullName>
    </recommendedName>
</protein>
<dbReference type="Pfam" id="PF04520">
    <property type="entry name" value="Senescence_reg"/>
    <property type="match status" value="1"/>
</dbReference>
<dbReference type="OMA" id="HEWIATK"/>
<reference evidence="3" key="1">
    <citation type="submission" date="2013-04" db="EMBL/GenBank/DDBJ databases">
        <authorList>
            <person name="Schmutz J."/>
            <person name="McClean P."/>
            <person name="Shu S."/>
            <person name="Cregan P."/>
            <person name="Rokhsar D."/>
            <person name="Jackson S."/>
        </authorList>
    </citation>
    <scope>NUCLEOTIDE SEQUENCE</scope>
</reference>
<evidence type="ECO:0000256" key="2">
    <source>
        <dbReference type="SAM" id="MobiDB-lite"/>
    </source>
</evidence>
<dbReference type="AlphaFoldDB" id="V7C722"/>
<evidence type="ECO:0000313" key="4">
    <source>
        <dbReference type="Proteomes" id="UP000000226"/>
    </source>
</evidence>
<organism evidence="3 4">
    <name type="scientific">Phaseolus vulgaris</name>
    <name type="common">Kidney bean</name>
    <name type="synonym">French bean</name>
    <dbReference type="NCBI Taxonomy" id="3885"/>
    <lineage>
        <taxon>Eukaryota</taxon>
        <taxon>Viridiplantae</taxon>
        <taxon>Streptophyta</taxon>
        <taxon>Embryophyta</taxon>
        <taxon>Tracheophyta</taxon>
        <taxon>Spermatophyta</taxon>
        <taxon>Magnoliopsida</taxon>
        <taxon>eudicotyledons</taxon>
        <taxon>Gunneridae</taxon>
        <taxon>Pentapetalae</taxon>
        <taxon>rosids</taxon>
        <taxon>fabids</taxon>
        <taxon>Fabales</taxon>
        <taxon>Fabaceae</taxon>
        <taxon>Papilionoideae</taxon>
        <taxon>50 kb inversion clade</taxon>
        <taxon>NPAAA clade</taxon>
        <taxon>indigoferoid/millettioid clade</taxon>
        <taxon>Phaseoleae</taxon>
        <taxon>Phaseolus</taxon>
    </lineage>
</organism>
<feature type="region of interest" description="Disordered" evidence="2">
    <location>
        <begin position="1"/>
        <end position="65"/>
    </location>
</feature>
<sequence>MADWSGFLNKSSGFGGGSMRNEDFDEEDVWGGVTMERERDYMCPERGVSKESSDSSSAWCMPTSPRKIPRTNNVTLHSLESDSNVVQRSSAPMDIPDWSKIYGKKGVEEEGVNKKFDFGYGDHHHYLDDYGDNDDDDEQDDMIPPHQWISRKLARSQISSFSVCEGIGRTLKGRDLSKVRNAILTKTGFIE</sequence>
<keyword evidence="4" id="KW-1185">Reference proteome</keyword>
<evidence type="ECO:0000313" key="3">
    <source>
        <dbReference type="EMBL" id="ESW25944.1"/>
    </source>
</evidence>
<dbReference type="Gramene" id="ESW25944">
    <property type="protein sequence ID" value="ESW25944"/>
    <property type="gene ID" value="PHAVU_003G079000g"/>
</dbReference>
<comment type="similarity">
    <text evidence="1">Belongs to the senescence regulator S40 family.</text>
</comment>
<dbReference type="PANTHER" id="PTHR33083:SF103">
    <property type="entry name" value="SENESCENCE REGULATOR"/>
    <property type="match status" value="1"/>
</dbReference>
<dbReference type="Proteomes" id="UP000000226">
    <property type="component" value="Chromosome 3"/>
</dbReference>
<dbReference type="GO" id="GO:0010150">
    <property type="term" value="P:leaf senescence"/>
    <property type="evidence" value="ECO:0007669"/>
    <property type="project" value="UniProtKB-ARBA"/>
</dbReference>
<dbReference type="EMBL" id="CM002290">
    <property type="protein sequence ID" value="ESW25944.1"/>
    <property type="molecule type" value="Genomic_DNA"/>
</dbReference>
<dbReference type="PANTHER" id="PTHR33083">
    <property type="entry name" value="EXPRESSED PROTEIN"/>
    <property type="match status" value="1"/>
</dbReference>
<dbReference type="OrthoDB" id="1917735at2759"/>